<dbReference type="Proteomes" id="UP000192721">
    <property type="component" value="Unassembled WGS sequence"/>
</dbReference>
<dbReference type="InterPro" id="IPR000182">
    <property type="entry name" value="GNAT_dom"/>
</dbReference>
<gene>
    <name evidence="4" type="ORF">B0T45_01220</name>
</gene>
<dbReference type="GO" id="GO:0016747">
    <property type="term" value="F:acyltransferase activity, transferring groups other than amino-acyl groups"/>
    <property type="evidence" value="ECO:0007669"/>
    <property type="project" value="InterPro"/>
</dbReference>
<dbReference type="SUPFAM" id="SSF55729">
    <property type="entry name" value="Acyl-CoA N-acyltransferases (Nat)"/>
    <property type="match status" value="1"/>
</dbReference>
<organism evidence="4 5">
    <name type="scientific">Chromobacterium haemolyticum</name>
    <dbReference type="NCBI Taxonomy" id="394935"/>
    <lineage>
        <taxon>Bacteria</taxon>
        <taxon>Pseudomonadati</taxon>
        <taxon>Pseudomonadota</taxon>
        <taxon>Betaproteobacteria</taxon>
        <taxon>Neisseriales</taxon>
        <taxon>Chromobacteriaceae</taxon>
        <taxon>Chromobacterium</taxon>
    </lineage>
</organism>
<keyword evidence="1 4" id="KW-0808">Transferase</keyword>
<evidence type="ECO:0000313" key="5">
    <source>
        <dbReference type="Proteomes" id="UP000192721"/>
    </source>
</evidence>
<dbReference type="InterPro" id="IPR050832">
    <property type="entry name" value="Bact_Acetyltransf"/>
</dbReference>
<sequence>MSLLHSESPSLFQIRSALAEDAEGLIRLHFRAVQAIAPSFYSSSVRAAWSPPPSPARAAWMRQTIATPERRVLLAAAEGRLGGFAICAPEQGLLQALYVDPACTGLGLGQCLLGAAEETVRETGCARVTLKASLNALGFYLAMGYRLGAAARQPLADGVEMDCREMDKAL</sequence>
<dbReference type="InterPro" id="IPR016181">
    <property type="entry name" value="Acyl_CoA_acyltransferase"/>
</dbReference>
<reference evidence="4 5" key="1">
    <citation type="submission" date="2017-02" db="EMBL/GenBank/DDBJ databases">
        <title>Chromobacterium haemolyticum H5244.</title>
        <authorList>
            <person name="Gulvik C.A."/>
        </authorList>
    </citation>
    <scope>NUCLEOTIDE SEQUENCE [LARGE SCALE GENOMIC DNA]</scope>
    <source>
        <strain evidence="4 5">H5244</strain>
    </source>
</reference>
<dbReference type="Gene3D" id="3.40.630.30">
    <property type="match status" value="1"/>
</dbReference>
<comment type="caution">
    <text evidence="4">The sequence shown here is derived from an EMBL/GenBank/DDBJ whole genome shotgun (WGS) entry which is preliminary data.</text>
</comment>
<proteinExistence type="predicted"/>
<protein>
    <submittedName>
        <fullName evidence="4">GNAT family N-acetyltransferase</fullName>
    </submittedName>
</protein>
<accession>A0A1W0DB88</accession>
<dbReference type="AlphaFoldDB" id="A0A1W0DB88"/>
<dbReference type="EMBL" id="MUKV01000001">
    <property type="protein sequence ID" value="OQS44247.1"/>
    <property type="molecule type" value="Genomic_DNA"/>
</dbReference>
<evidence type="ECO:0000259" key="3">
    <source>
        <dbReference type="PROSITE" id="PS51186"/>
    </source>
</evidence>
<dbReference type="PANTHER" id="PTHR43877">
    <property type="entry name" value="AMINOALKYLPHOSPHONATE N-ACETYLTRANSFERASE-RELATED-RELATED"/>
    <property type="match status" value="1"/>
</dbReference>
<evidence type="ECO:0000313" key="4">
    <source>
        <dbReference type="EMBL" id="OQS44247.1"/>
    </source>
</evidence>
<evidence type="ECO:0000256" key="1">
    <source>
        <dbReference type="ARBA" id="ARBA00022679"/>
    </source>
</evidence>
<dbReference type="Pfam" id="PF00583">
    <property type="entry name" value="Acetyltransf_1"/>
    <property type="match status" value="1"/>
</dbReference>
<keyword evidence="2" id="KW-0012">Acyltransferase</keyword>
<evidence type="ECO:0000256" key="2">
    <source>
        <dbReference type="ARBA" id="ARBA00023315"/>
    </source>
</evidence>
<dbReference type="PROSITE" id="PS51186">
    <property type="entry name" value="GNAT"/>
    <property type="match status" value="1"/>
</dbReference>
<feature type="domain" description="N-acetyltransferase" evidence="3">
    <location>
        <begin position="12"/>
        <end position="166"/>
    </location>
</feature>
<name>A0A1W0DB88_9NEIS</name>
<dbReference type="RefSeq" id="WP_052370286.1">
    <property type="nucleotide sequence ID" value="NZ_MUKV01000001.1"/>
</dbReference>